<dbReference type="Pfam" id="PF00271">
    <property type="entry name" value="Helicase_C"/>
    <property type="match status" value="1"/>
</dbReference>
<dbReference type="PANTHER" id="PTHR14074:SF16">
    <property type="entry name" value="ANTIVIRAL INNATE IMMUNE RESPONSE RECEPTOR RIG-I"/>
    <property type="match status" value="1"/>
</dbReference>
<dbReference type="GO" id="GO:0003725">
    <property type="term" value="F:double-stranded RNA binding"/>
    <property type="evidence" value="ECO:0007669"/>
    <property type="project" value="TreeGrafter"/>
</dbReference>
<dbReference type="InterPro" id="IPR021673">
    <property type="entry name" value="RLR_CTR"/>
</dbReference>
<comment type="caution">
    <text evidence="9">The sequence shown here is derived from an EMBL/GenBank/DDBJ whole genome shotgun (WGS) entry which is preliminary data.</text>
</comment>
<dbReference type="GO" id="GO:0008270">
    <property type="term" value="F:zinc ion binding"/>
    <property type="evidence" value="ECO:0007669"/>
    <property type="project" value="TreeGrafter"/>
</dbReference>
<dbReference type="InterPro" id="IPR027417">
    <property type="entry name" value="P-loop_NTPase"/>
</dbReference>
<dbReference type="SMART" id="SM00409">
    <property type="entry name" value="IG"/>
    <property type="match status" value="1"/>
</dbReference>
<comment type="catalytic activity">
    <reaction evidence="4">
        <text>ATP + H2O = ADP + phosphate + H(+)</text>
        <dbReference type="Rhea" id="RHEA:13065"/>
        <dbReference type="ChEBI" id="CHEBI:15377"/>
        <dbReference type="ChEBI" id="CHEBI:15378"/>
        <dbReference type="ChEBI" id="CHEBI:30616"/>
        <dbReference type="ChEBI" id="CHEBI:43474"/>
        <dbReference type="ChEBI" id="CHEBI:456216"/>
        <dbReference type="EC" id="3.6.4.13"/>
    </reaction>
    <physiologicalReaction direction="left-to-right" evidence="4">
        <dbReference type="Rhea" id="RHEA:13066"/>
    </physiologicalReaction>
</comment>
<dbReference type="GO" id="GO:0005737">
    <property type="term" value="C:cytoplasm"/>
    <property type="evidence" value="ECO:0007669"/>
    <property type="project" value="TreeGrafter"/>
</dbReference>
<dbReference type="Gene3D" id="3.40.50.300">
    <property type="entry name" value="P-loop containing nucleotide triphosphate hydrolases"/>
    <property type="match status" value="3"/>
</dbReference>
<dbReference type="PROSITE" id="PS51789">
    <property type="entry name" value="RLR_CTR"/>
    <property type="match status" value="1"/>
</dbReference>
<evidence type="ECO:0000256" key="4">
    <source>
        <dbReference type="ARBA" id="ARBA00049390"/>
    </source>
</evidence>
<reference evidence="9" key="1">
    <citation type="submission" date="2021-03" db="EMBL/GenBank/DDBJ databases">
        <authorList>
            <person name="Bekaert M."/>
        </authorList>
    </citation>
    <scope>NUCLEOTIDE SEQUENCE</scope>
</reference>
<comment type="similarity">
    <text evidence="1">Belongs to the helicase family. RLR subfamily.</text>
</comment>
<dbReference type="InterPro" id="IPR013783">
    <property type="entry name" value="Ig-like_fold"/>
</dbReference>
<dbReference type="Pfam" id="PF11648">
    <property type="entry name" value="RIG-I_C-RD"/>
    <property type="match status" value="1"/>
</dbReference>
<evidence type="ECO:0000256" key="3">
    <source>
        <dbReference type="ARBA" id="ARBA00022859"/>
    </source>
</evidence>
<dbReference type="GO" id="GO:0140374">
    <property type="term" value="P:antiviral innate immune response"/>
    <property type="evidence" value="ECO:0007669"/>
    <property type="project" value="TreeGrafter"/>
</dbReference>
<keyword evidence="3" id="KW-0391">Immunity</keyword>
<dbReference type="SMART" id="SM00490">
    <property type="entry name" value="HELICc"/>
    <property type="match status" value="1"/>
</dbReference>
<evidence type="ECO:0000313" key="9">
    <source>
        <dbReference type="EMBL" id="CAG2233525.1"/>
    </source>
</evidence>
<dbReference type="Gene3D" id="2.170.150.30">
    <property type="entry name" value="RIG-I-like receptor, C-terminal regulatory domain"/>
    <property type="match status" value="1"/>
</dbReference>
<keyword evidence="10" id="KW-1185">Reference proteome</keyword>
<dbReference type="GO" id="GO:0003724">
    <property type="term" value="F:RNA helicase activity"/>
    <property type="evidence" value="ECO:0007669"/>
    <property type="project" value="UniProtKB-EC"/>
</dbReference>
<evidence type="ECO:0000259" key="5">
    <source>
        <dbReference type="PROSITE" id="PS50835"/>
    </source>
</evidence>
<dbReference type="PANTHER" id="PTHR14074">
    <property type="entry name" value="HELICASE WITH DEATH DOMAIN-RELATED"/>
    <property type="match status" value="1"/>
</dbReference>
<feature type="domain" description="Ig-like" evidence="5">
    <location>
        <begin position="222"/>
        <end position="302"/>
    </location>
</feature>
<dbReference type="Pfam" id="PF18738">
    <property type="entry name" value="HEPN_DZIP3"/>
    <property type="match status" value="1"/>
</dbReference>
<dbReference type="InterPro" id="IPR007110">
    <property type="entry name" value="Ig-like_dom"/>
</dbReference>
<organism evidence="9 10">
    <name type="scientific">Mytilus edulis</name>
    <name type="common">Blue mussel</name>
    <dbReference type="NCBI Taxonomy" id="6550"/>
    <lineage>
        <taxon>Eukaryota</taxon>
        <taxon>Metazoa</taxon>
        <taxon>Spiralia</taxon>
        <taxon>Lophotrochozoa</taxon>
        <taxon>Mollusca</taxon>
        <taxon>Bivalvia</taxon>
        <taxon>Autobranchia</taxon>
        <taxon>Pteriomorphia</taxon>
        <taxon>Mytilida</taxon>
        <taxon>Mytiloidea</taxon>
        <taxon>Mytilidae</taxon>
        <taxon>Mytilinae</taxon>
        <taxon>Mytilus</taxon>
    </lineage>
</organism>
<evidence type="ECO:0000259" key="7">
    <source>
        <dbReference type="PROSITE" id="PS51194"/>
    </source>
</evidence>
<dbReference type="InterPro" id="IPR051363">
    <property type="entry name" value="RLR_Helicase"/>
</dbReference>
<dbReference type="PROSITE" id="PS50835">
    <property type="entry name" value="IG_LIKE"/>
    <property type="match status" value="1"/>
</dbReference>
<dbReference type="EMBL" id="CAJPWZ010002208">
    <property type="protein sequence ID" value="CAG2233525.1"/>
    <property type="molecule type" value="Genomic_DNA"/>
</dbReference>
<dbReference type="SUPFAM" id="SSF52540">
    <property type="entry name" value="P-loop containing nucleoside triphosphate hydrolases"/>
    <property type="match status" value="2"/>
</dbReference>
<proteinExistence type="inferred from homology"/>
<evidence type="ECO:0000313" key="10">
    <source>
        <dbReference type="Proteomes" id="UP000683360"/>
    </source>
</evidence>
<dbReference type="SMART" id="SM00487">
    <property type="entry name" value="DEXDc"/>
    <property type="match status" value="1"/>
</dbReference>
<gene>
    <name evidence="9" type="ORF">MEDL_46164</name>
</gene>
<dbReference type="GO" id="GO:0002753">
    <property type="term" value="P:cytoplasmic pattern recognition receptor signaling pathway"/>
    <property type="evidence" value="ECO:0007669"/>
    <property type="project" value="TreeGrafter"/>
</dbReference>
<dbReference type="SUPFAM" id="SSF48726">
    <property type="entry name" value="Immunoglobulin"/>
    <property type="match status" value="1"/>
</dbReference>
<dbReference type="InterPro" id="IPR003599">
    <property type="entry name" value="Ig_sub"/>
</dbReference>
<dbReference type="GO" id="GO:0016787">
    <property type="term" value="F:hydrolase activity"/>
    <property type="evidence" value="ECO:0007669"/>
    <property type="project" value="UniProtKB-KW"/>
</dbReference>
<dbReference type="Proteomes" id="UP000683360">
    <property type="component" value="Unassembled WGS sequence"/>
</dbReference>
<keyword evidence="2" id="KW-0399">Innate immunity</keyword>
<dbReference type="InterPro" id="IPR038557">
    <property type="entry name" value="RLR_C_sf"/>
</dbReference>
<dbReference type="GO" id="GO:0003677">
    <property type="term" value="F:DNA binding"/>
    <property type="evidence" value="ECO:0007669"/>
    <property type="project" value="InterPro"/>
</dbReference>
<accession>A0A8S3TJ34</accession>
<dbReference type="Gene3D" id="2.60.40.10">
    <property type="entry name" value="Immunoglobulins"/>
    <property type="match status" value="1"/>
</dbReference>
<dbReference type="GO" id="GO:0003727">
    <property type="term" value="F:single-stranded RNA binding"/>
    <property type="evidence" value="ECO:0007669"/>
    <property type="project" value="TreeGrafter"/>
</dbReference>
<name>A0A8S3TJ34_MYTED</name>
<dbReference type="Pfam" id="PF04851">
    <property type="entry name" value="ResIII"/>
    <property type="match status" value="1"/>
</dbReference>
<dbReference type="InterPro" id="IPR036179">
    <property type="entry name" value="Ig-like_dom_sf"/>
</dbReference>
<protein>
    <submittedName>
        <fullName evidence="9">IFIH1</fullName>
        <ecNumber evidence="9">3.6.4.13</ecNumber>
    </submittedName>
</protein>
<dbReference type="PROSITE" id="PS51192">
    <property type="entry name" value="HELICASE_ATP_BIND_1"/>
    <property type="match status" value="1"/>
</dbReference>
<dbReference type="GO" id="GO:0005524">
    <property type="term" value="F:ATP binding"/>
    <property type="evidence" value="ECO:0007669"/>
    <property type="project" value="InterPro"/>
</dbReference>
<dbReference type="InterPro" id="IPR006935">
    <property type="entry name" value="Helicase/UvrB_N"/>
</dbReference>
<dbReference type="InterPro" id="IPR001650">
    <property type="entry name" value="Helicase_C-like"/>
</dbReference>
<feature type="domain" description="Helicase ATP-binding" evidence="6">
    <location>
        <begin position="334"/>
        <end position="485"/>
    </location>
</feature>
<evidence type="ECO:0000259" key="8">
    <source>
        <dbReference type="PROSITE" id="PS51789"/>
    </source>
</evidence>
<dbReference type="InterPro" id="IPR041249">
    <property type="entry name" value="HEPN_DZIP3"/>
</dbReference>
<evidence type="ECO:0000256" key="1">
    <source>
        <dbReference type="ARBA" id="ARBA00006866"/>
    </source>
</evidence>
<evidence type="ECO:0000259" key="6">
    <source>
        <dbReference type="PROSITE" id="PS51192"/>
    </source>
</evidence>
<dbReference type="InterPro" id="IPR014001">
    <property type="entry name" value="Helicase_ATP-bd"/>
</dbReference>
<dbReference type="Pfam" id="PF07679">
    <property type="entry name" value="I-set"/>
    <property type="match status" value="1"/>
</dbReference>
<dbReference type="AlphaFoldDB" id="A0A8S3TJ34"/>
<evidence type="ECO:0000256" key="2">
    <source>
        <dbReference type="ARBA" id="ARBA00022588"/>
    </source>
</evidence>
<dbReference type="OrthoDB" id="416741at2759"/>
<sequence>MTSVGGSGVSTKTHYARLGHAAQNLIPRFLQEVLLYYEHPKNIYIRCNTNPQISYRLKSADWTKINEAVNTGSYKNFDIPLIYTILRNLNIYILKPTNGWAYQVDPQSHEKNTGDDLERCRRKRNLIIHRGNTEVSDQELNEYFDVFKNIAGRLQVTLNKKNNEFVSEVEDLRTCCMDEDTERKYLEEIEEWRCRSLEYEDQISQLKEHLLAMGISENQGNENVVFIKALKETTCFEGETVILQCIVSGSKCIAEWLQNDEEILYGRKIRQECLSDIIDDIHVQVYKLVISESTEEDSGTYTIKLGSKTSSCVLSVTERIPSLIKLRKYQEELAEIAVTGQNTIICVGTNAGKTYVAYHIIEDHLIKYPEGKIYKWDASLEGECEPFPSIVQRVTLFFCTPKSLCNHLDEKSKNKIPMDLFTLIVLDECHHVVRRNPFNEIMNYYRRHKFETESSMIPQVLGLTASPGTNRADDGFSAVQHLKCLMANMDVSKLSVVRKYEQELLNYSSTPTKVTSFLMQDSIETRTLLSALESPPLDKRVARYVQWISETKRKTESVMLKDAYVPRLIHICLRHLEDSRFLVFVKTRASAKALAKRLPHCLKATHLTGGTKSKDKAGLHIDEQLEVMGRFREGEHLCIVATSVACEGLDIPQCNLMIRYKFRVDEISSYQMRGRIRDKGGREVILASSEDFERETKNILRQYYMKNAIEQVIELDLTAHIAIAERGIYASEVQGRLLQQRQADSKTIGAFTVNCKFCGKPVADGQFIRNIKRKHTIIFDKTILTRIRREPFKKITKFDTIKKTERVFGNICGHNWGVILVYQQCDFVAISKDKVNFFDKFSKDLVKFKKWPEFPYRIDEVSDEEVQRYLSQ</sequence>
<dbReference type="InterPro" id="IPR013098">
    <property type="entry name" value="Ig_I-set"/>
</dbReference>
<keyword evidence="9" id="KW-0378">Hydrolase</keyword>
<dbReference type="PROSITE" id="PS51194">
    <property type="entry name" value="HELICASE_CTER"/>
    <property type="match status" value="1"/>
</dbReference>
<feature type="domain" description="Helicase C-terminal" evidence="7">
    <location>
        <begin position="567"/>
        <end position="721"/>
    </location>
</feature>
<dbReference type="EC" id="3.6.4.13" evidence="9"/>
<feature type="domain" description="RLR CTR" evidence="8">
    <location>
        <begin position="740"/>
        <end position="868"/>
    </location>
</feature>